<protein>
    <recommendedName>
        <fullName evidence="4">DNA-directed RNA polymerase III subunit RPC3</fullName>
    </recommendedName>
</protein>
<dbReference type="AlphaFoldDB" id="R0MGI3"/>
<organism evidence="2 3">
    <name type="scientific">Nosema bombycis (strain CQ1 / CVCC 102059)</name>
    <name type="common">Microsporidian parasite</name>
    <name type="synonym">Pebrine of silkworm</name>
    <dbReference type="NCBI Taxonomy" id="578461"/>
    <lineage>
        <taxon>Eukaryota</taxon>
        <taxon>Fungi</taxon>
        <taxon>Fungi incertae sedis</taxon>
        <taxon>Microsporidia</taxon>
        <taxon>Nosematidae</taxon>
        <taxon>Nosema</taxon>
    </lineage>
</organism>
<evidence type="ECO:0008006" key="4">
    <source>
        <dbReference type="Google" id="ProtNLM"/>
    </source>
</evidence>
<keyword evidence="1" id="KW-0175">Coiled coil</keyword>
<proteinExistence type="predicted"/>
<evidence type="ECO:0000313" key="3">
    <source>
        <dbReference type="Proteomes" id="UP000016927"/>
    </source>
</evidence>
<reference evidence="2 3" key="1">
    <citation type="journal article" date="2013" name="BMC Genomics">
        <title>Comparative genomics of parasitic silkworm microsporidia reveal an association between genome expansion and host adaptation.</title>
        <authorList>
            <person name="Pan G."/>
            <person name="Xu J."/>
            <person name="Li T."/>
            <person name="Xia Q."/>
            <person name="Liu S.L."/>
            <person name="Zhang G."/>
            <person name="Li S."/>
            <person name="Li C."/>
            <person name="Liu H."/>
            <person name="Yang L."/>
            <person name="Liu T."/>
            <person name="Zhang X."/>
            <person name="Wu Z."/>
            <person name="Fan W."/>
            <person name="Dang X."/>
            <person name="Xiang H."/>
            <person name="Tao M."/>
            <person name="Li Y."/>
            <person name="Hu J."/>
            <person name="Li Z."/>
            <person name="Lin L."/>
            <person name="Luo J."/>
            <person name="Geng L."/>
            <person name="Wang L."/>
            <person name="Long M."/>
            <person name="Wan Y."/>
            <person name="He N."/>
            <person name="Zhang Z."/>
            <person name="Lu C."/>
            <person name="Keeling P.J."/>
            <person name="Wang J."/>
            <person name="Xiang Z."/>
            <person name="Zhou Z."/>
        </authorList>
    </citation>
    <scope>NUCLEOTIDE SEQUENCE [LARGE SCALE GENOMIC DNA]</scope>
    <source>
        <strain evidence="3">CQ1 / CVCC 102059</strain>
    </source>
</reference>
<dbReference type="STRING" id="578461.R0MGI3"/>
<feature type="coiled-coil region" evidence="1">
    <location>
        <begin position="29"/>
        <end position="56"/>
    </location>
</feature>
<name>R0MGI3_NOSB1</name>
<dbReference type="EMBL" id="KB909004">
    <property type="protein sequence ID" value="EOB13240.1"/>
    <property type="molecule type" value="Genomic_DNA"/>
</dbReference>
<evidence type="ECO:0000256" key="1">
    <source>
        <dbReference type="SAM" id="Coils"/>
    </source>
</evidence>
<accession>R0MGI3</accession>
<gene>
    <name evidence="2" type="ORF">NBO_96g0002</name>
</gene>
<dbReference type="Proteomes" id="UP000016927">
    <property type="component" value="Unassembled WGS sequence"/>
</dbReference>
<dbReference type="HOGENOM" id="CLU_669209_0_0_1"/>
<evidence type="ECO:0000313" key="2">
    <source>
        <dbReference type="EMBL" id="EOB13240.1"/>
    </source>
</evidence>
<dbReference type="VEuPathDB" id="MicrosporidiaDB:NBO_96g0002"/>
<dbReference type="OrthoDB" id="2190900at2759"/>
<dbReference type="OMA" id="INEGSKH"/>
<keyword evidence="3" id="KW-1185">Reference proteome</keyword>
<sequence length="330" mass="39215">MVIRRLFFNFYIRYVFDRFESHKSFLKILVSGISKIDNYKENIENLKQQGIIKEINDGINNHYGIQKEVSDHNTNYDNNNINSVKKDSKLFFLIDFDILDNFLIDFYVSDFLKRRYSISMQEIYKSICKCTIITPSNILNNLQSTKLLIKDGITFIHDINNIEEYFKYLINLGILRKDFDGIENYKKKVDQSLDLIKIEQLNKIIKDPGSKRLLNMFYKIESLLDSEVLRKSLLQSSQVKKSLILLHKFGILNLEFPINEGSKHPNLWRFNFNEFTKGISKELSNLIEKSLENINKDWDTGNIYENESFLIEISKFHYFSEKFFIFSKKF</sequence>